<dbReference type="WBParaSite" id="TMUE_2000007191.1">
    <property type="protein sequence ID" value="TMUE_2000007191.1"/>
    <property type="gene ID" value="WBGene00287039"/>
</dbReference>
<feature type="signal peptide" evidence="13">
    <location>
        <begin position="1"/>
        <end position="20"/>
    </location>
</feature>
<keyword evidence="13" id="KW-0732">Signal</keyword>
<dbReference type="GO" id="GO:0140563">
    <property type="term" value="F:UDP-D-xylose:beta-D-glucoside alpha-1,3-D-xylosyltransferase activity"/>
    <property type="evidence" value="ECO:0007669"/>
    <property type="project" value="UniProtKB-EC"/>
</dbReference>
<dbReference type="GO" id="GO:0016266">
    <property type="term" value="P:protein O-linked glycosylation via N-acetyl-galactosamine"/>
    <property type="evidence" value="ECO:0007669"/>
    <property type="project" value="TreeGrafter"/>
</dbReference>
<evidence type="ECO:0000256" key="8">
    <source>
        <dbReference type="ARBA" id="ARBA00023136"/>
    </source>
</evidence>
<dbReference type="PANTHER" id="PTHR46012">
    <property type="entry name" value="IP22168P"/>
    <property type="match status" value="1"/>
</dbReference>
<dbReference type="EC" id="2.4.2.42" evidence="11"/>
<evidence type="ECO:0000313" key="14">
    <source>
        <dbReference type="Proteomes" id="UP000046395"/>
    </source>
</evidence>
<keyword evidence="5" id="KW-0812">Transmembrane</keyword>
<proteinExistence type="inferred from homology"/>
<accession>A0A5S6QII2</accession>
<comment type="subcellular location">
    <subcellularLocation>
        <location evidence="1">Membrane</location>
        <topology evidence="1">Single-pass type II membrane protein</topology>
    </subcellularLocation>
</comment>
<dbReference type="InterPro" id="IPR029044">
    <property type="entry name" value="Nucleotide-diphossugar_trans"/>
</dbReference>
<comment type="catalytic activity">
    <reaction evidence="12">
        <text>3-O-(beta-D-glucosyl)-L-seryl-[EGF-like domain protein] + UDP-alpha-D-xylose = 3-O-[alpha-D-xylosyl-(1-&gt;3)-beta-D-glucosyl]-L-seryl-[EGF-like domain protein] + UDP + H(+)</text>
        <dbReference type="Rhea" id="RHEA:56064"/>
        <dbReference type="Rhea" id="RHEA-COMP:14610"/>
        <dbReference type="Rhea" id="RHEA-COMP:14611"/>
        <dbReference type="ChEBI" id="CHEBI:15378"/>
        <dbReference type="ChEBI" id="CHEBI:57632"/>
        <dbReference type="ChEBI" id="CHEBI:58223"/>
        <dbReference type="ChEBI" id="CHEBI:140575"/>
        <dbReference type="ChEBI" id="CHEBI:140576"/>
        <dbReference type="EC" id="2.4.2.42"/>
    </reaction>
</comment>
<keyword evidence="7" id="KW-1133">Transmembrane helix</keyword>
<evidence type="ECO:0000256" key="13">
    <source>
        <dbReference type="SAM" id="SignalP"/>
    </source>
</evidence>
<evidence type="ECO:0000256" key="1">
    <source>
        <dbReference type="ARBA" id="ARBA00004606"/>
    </source>
</evidence>
<evidence type="ECO:0000256" key="3">
    <source>
        <dbReference type="ARBA" id="ARBA00022676"/>
    </source>
</evidence>
<dbReference type="Proteomes" id="UP000046395">
    <property type="component" value="Unassembled WGS sequence"/>
</dbReference>
<sequence length="381" mass="44342">MRLRITIIWAILIALEILTALKIQRMSGSAASHYCPLGKMQLANISDHHNYKCHNDTVHLAVVVCKERYDEALTTIKSAVMFGVSPLQLHIFTDKTRQRYMTNEIEGYVRASVWRAVKLNMYNIEYPKGQEELWANVFKPCSCQRLFIPDILNTTDAVLYVDIDVIFLRPVEHIWQFFKQFTSEQIVGVAPESEERASNWYSRFAMHPFVEPYGVNTGVMLMNLTRMRAFSWSSRMYPLLRKYKYNITWGDQDLINILFSKNKERVFLFTCDWNYRPDHCMYGPLCGLVNTEGISVLHGSRNFFTLDKQPAFKLTYEIIKNSSLEGELMTTVWLPLQKALSTTRNTACGEVAHIIEERIRKTAMVTNYCISYICNRINNYP</sequence>
<organism evidence="14 15">
    <name type="scientific">Trichuris muris</name>
    <name type="common">Mouse whipworm</name>
    <dbReference type="NCBI Taxonomy" id="70415"/>
    <lineage>
        <taxon>Eukaryota</taxon>
        <taxon>Metazoa</taxon>
        <taxon>Ecdysozoa</taxon>
        <taxon>Nematoda</taxon>
        <taxon>Enoplea</taxon>
        <taxon>Dorylaimia</taxon>
        <taxon>Trichinellida</taxon>
        <taxon>Trichuridae</taxon>
        <taxon>Trichuris</taxon>
    </lineage>
</organism>
<evidence type="ECO:0000256" key="12">
    <source>
        <dbReference type="ARBA" id="ARBA00049181"/>
    </source>
</evidence>
<reference evidence="15" key="1">
    <citation type="submission" date="2019-12" db="UniProtKB">
        <authorList>
            <consortium name="WormBaseParasite"/>
        </authorList>
    </citation>
    <scope>IDENTIFICATION</scope>
</reference>
<evidence type="ECO:0000313" key="15">
    <source>
        <dbReference type="WBParaSite" id="TMUE_2000007191.1"/>
    </source>
</evidence>
<dbReference type="Gene3D" id="3.90.550.10">
    <property type="entry name" value="Spore Coat Polysaccharide Biosynthesis Protein SpsA, Chain A"/>
    <property type="match status" value="1"/>
</dbReference>
<name>A0A5S6QII2_TRIMR</name>
<dbReference type="AlphaFoldDB" id="A0A5S6QII2"/>
<evidence type="ECO:0000256" key="4">
    <source>
        <dbReference type="ARBA" id="ARBA00022679"/>
    </source>
</evidence>
<keyword evidence="6" id="KW-0735">Signal-anchor</keyword>
<dbReference type="InterPro" id="IPR051993">
    <property type="entry name" value="Glycosyltransferase_8"/>
</dbReference>
<comment type="function">
    <text evidence="10">Glycosyltransferase which elongates the O-linked glucose attached to EGF-like repeats in the extracellular domain of Notch proteins by catalyzing the addition of xylose.</text>
</comment>
<dbReference type="PANTHER" id="PTHR46012:SF2">
    <property type="entry name" value="IP22168P"/>
    <property type="match status" value="1"/>
</dbReference>
<dbReference type="Pfam" id="PF01501">
    <property type="entry name" value="Glyco_transf_8"/>
    <property type="match status" value="1"/>
</dbReference>
<evidence type="ECO:0000256" key="5">
    <source>
        <dbReference type="ARBA" id="ARBA00022692"/>
    </source>
</evidence>
<keyword evidence="3" id="KW-0328">Glycosyltransferase</keyword>
<dbReference type="SUPFAM" id="SSF53448">
    <property type="entry name" value="Nucleotide-diphospho-sugar transferases"/>
    <property type="match status" value="1"/>
</dbReference>
<dbReference type="STRING" id="70415.A0A5S6QII2"/>
<evidence type="ECO:0000256" key="11">
    <source>
        <dbReference type="ARBA" id="ARBA00038854"/>
    </source>
</evidence>
<dbReference type="InterPro" id="IPR002495">
    <property type="entry name" value="Glyco_trans_8"/>
</dbReference>
<keyword evidence="8" id="KW-0472">Membrane</keyword>
<keyword evidence="9" id="KW-0325">Glycoprotein</keyword>
<evidence type="ECO:0000256" key="7">
    <source>
        <dbReference type="ARBA" id="ARBA00022989"/>
    </source>
</evidence>
<dbReference type="GO" id="GO:0016020">
    <property type="term" value="C:membrane"/>
    <property type="evidence" value="ECO:0007669"/>
    <property type="project" value="UniProtKB-SubCell"/>
</dbReference>
<feature type="chain" id="PRO_5024323385" description="UDP-D-xylose:beta-D-glucoside alpha-1,3-D-xylosyltransferase" evidence="13">
    <location>
        <begin position="21"/>
        <end position="381"/>
    </location>
</feature>
<evidence type="ECO:0000256" key="2">
    <source>
        <dbReference type="ARBA" id="ARBA00006351"/>
    </source>
</evidence>
<evidence type="ECO:0000256" key="9">
    <source>
        <dbReference type="ARBA" id="ARBA00023180"/>
    </source>
</evidence>
<evidence type="ECO:0000256" key="6">
    <source>
        <dbReference type="ARBA" id="ARBA00022968"/>
    </source>
</evidence>
<keyword evidence="4" id="KW-0808">Transferase</keyword>
<keyword evidence="14" id="KW-1185">Reference proteome</keyword>
<comment type="similarity">
    <text evidence="2">Belongs to the glycosyltransferase 8 family.</text>
</comment>
<protein>
    <recommendedName>
        <fullName evidence="11">UDP-D-xylose:beta-D-glucoside alpha-1,3-D-xylosyltransferase</fullName>
        <ecNumber evidence="11">2.4.2.42</ecNumber>
    </recommendedName>
</protein>
<evidence type="ECO:0000256" key="10">
    <source>
        <dbReference type="ARBA" id="ARBA00037301"/>
    </source>
</evidence>